<dbReference type="Proteomes" id="UP000216498">
    <property type="component" value="Unassembled WGS sequence"/>
</dbReference>
<comment type="caution">
    <text evidence="4">The sequence shown here is derived from an EMBL/GenBank/DDBJ whole genome shotgun (WGS) entry which is preliminary data.</text>
</comment>
<dbReference type="Gene3D" id="2.40.40.10">
    <property type="entry name" value="RlpA-like domain"/>
    <property type="match status" value="1"/>
</dbReference>
<protein>
    <submittedName>
        <fullName evidence="4">Cell wall-binding protein</fullName>
    </submittedName>
</protein>
<dbReference type="InterPro" id="IPR036779">
    <property type="entry name" value="LysM_dom_sf"/>
</dbReference>
<dbReference type="AlphaFoldDB" id="A0A265NCX9"/>
<dbReference type="InterPro" id="IPR036908">
    <property type="entry name" value="RlpA-like_sf"/>
</dbReference>
<proteinExistence type="predicted"/>
<dbReference type="Pfam" id="PF01476">
    <property type="entry name" value="LysM"/>
    <property type="match status" value="2"/>
</dbReference>
<dbReference type="GO" id="GO:0019867">
    <property type="term" value="C:outer membrane"/>
    <property type="evidence" value="ECO:0007669"/>
    <property type="project" value="InterPro"/>
</dbReference>
<dbReference type="OrthoDB" id="9798935at2"/>
<dbReference type="PANTHER" id="PTHR39160">
    <property type="entry name" value="CELL WALL-BINDING PROTEIN YOCH"/>
    <property type="match status" value="1"/>
</dbReference>
<dbReference type="GO" id="GO:0004553">
    <property type="term" value="F:hydrolase activity, hydrolyzing O-glycosyl compounds"/>
    <property type="evidence" value="ECO:0007669"/>
    <property type="project" value="InterPro"/>
</dbReference>
<dbReference type="Pfam" id="PF06725">
    <property type="entry name" value="3D"/>
    <property type="match status" value="1"/>
</dbReference>
<feature type="region of interest" description="Disordered" evidence="2">
    <location>
        <begin position="130"/>
        <end position="184"/>
    </location>
</feature>
<organism evidence="4 5">
    <name type="scientific">Virgibacillus indicus</name>
    <dbReference type="NCBI Taxonomy" id="2024554"/>
    <lineage>
        <taxon>Bacteria</taxon>
        <taxon>Bacillati</taxon>
        <taxon>Bacillota</taxon>
        <taxon>Bacilli</taxon>
        <taxon>Bacillales</taxon>
        <taxon>Bacillaceae</taxon>
        <taxon>Virgibacillus</taxon>
    </lineage>
</organism>
<keyword evidence="5" id="KW-1185">Reference proteome</keyword>
<dbReference type="RefSeq" id="WP_094883268.1">
    <property type="nucleotide sequence ID" value="NZ_NPMS01000001.1"/>
</dbReference>
<feature type="compositionally biased region" description="Basic and acidic residues" evidence="2">
    <location>
        <begin position="160"/>
        <end position="174"/>
    </location>
</feature>
<dbReference type="InterPro" id="IPR018392">
    <property type="entry name" value="LysM"/>
</dbReference>
<evidence type="ECO:0000313" key="4">
    <source>
        <dbReference type="EMBL" id="OZU89667.1"/>
    </source>
</evidence>
<dbReference type="PANTHER" id="PTHR39160:SF6">
    <property type="entry name" value="CELL WALL-BINDING PROTEIN YOCH"/>
    <property type="match status" value="1"/>
</dbReference>
<evidence type="ECO:0000256" key="2">
    <source>
        <dbReference type="SAM" id="MobiDB-lite"/>
    </source>
</evidence>
<dbReference type="CDD" id="cd22786">
    <property type="entry name" value="DPBB_YuiC-like"/>
    <property type="match status" value="1"/>
</dbReference>
<evidence type="ECO:0000313" key="5">
    <source>
        <dbReference type="Proteomes" id="UP000216498"/>
    </source>
</evidence>
<dbReference type="PROSITE" id="PS51782">
    <property type="entry name" value="LYSM"/>
    <property type="match status" value="2"/>
</dbReference>
<dbReference type="InterPro" id="IPR051933">
    <property type="entry name" value="Resuscitation_pf_RpfB"/>
</dbReference>
<feature type="domain" description="LysM" evidence="3">
    <location>
        <begin position="73"/>
        <end position="118"/>
    </location>
</feature>
<dbReference type="EMBL" id="NPMS01000001">
    <property type="protein sequence ID" value="OZU89667.1"/>
    <property type="molecule type" value="Genomic_DNA"/>
</dbReference>
<gene>
    <name evidence="4" type="ORF">CIL03_00570</name>
</gene>
<name>A0A265NCX9_9BACI</name>
<evidence type="ECO:0000256" key="1">
    <source>
        <dbReference type="ARBA" id="ARBA00022729"/>
    </source>
</evidence>
<dbReference type="Gene3D" id="3.10.350.10">
    <property type="entry name" value="LysM domain"/>
    <property type="match status" value="2"/>
</dbReference>
<accession>A0A265NCX9</accession>
<keyword evidence="1" id="KW-0732">Signal</keyword>
<dbReference type="SMART" id="SM00257">
    <property type="entry name" value="LysM"/>
    <property type="match status" value="2"/>
</dbReference>
<sequence length="277" mass="30227">MKKLAGLFVGLIIFGFSVITVSADSYEVNKGDTLWDIAIENNTTVEDIMELNELKSTVIHPKQELEINENEIEYYIVEKGDTLSEISKTYDDNVTVAKLKEWNDLTSDLIITGQQLIVNGKDAGKVVIQEKPVKEESQKKAQTASSESESNETDGNLETKPSKKDIKPEKKEEASEQSEPEGRTFSVEATAYTAYCAGCSGITATGVNLKANPHAKVISVDPNVIPLGTEVYVEGYGYAVAADTGGAINGNRIDVHLPTKSEAYSWGRRTVTVTILE</sequence>
<dbReference type="SUPFAM" id="SSF50685">
    <property type="entry name" value="Barwin-like endoglucanases"/>
    <property type="match status" value="1"/>
</dbReference>
<feature type="compositionally biased region" description="Polar residues" evidence="2">
    <location>
        <begin position="140"/>
        <end position="156"/>
    </location>
</feature>
<feature type="domain" description="LysM" evidence="3">
    <location>
        <begin position="24"/>
        <end position="67"/>
    </location>
</feature>
<dbReference type="GO" id="GO:0009254">
    <property type="term" value="P:peptidoglycan turnover"/>
    <property type="evidence" value="ECO:0007669"/>
    <property type="project" value="InterPro"/>
</dbReference>
<dbReference type="SUPFAM" id="SSF54106">
    <property type="entry name" value="LysM domain"/>
    <property type="match status" value="2"/>
</dbReference>
<reference evidence="4 5" key="1">
    <citation type="submission" date="2017-08" db="EMBL/GenBank/DDBJ databases">
        <title>Virgibacillus indicus sp. nov. and Virgibacillus profoundi sp. nov, two moderately halophilic bacteria isolated from marine sediment by using the Microfluidic Streak Plate.</title>
        <authorList>
            <person name="Xu B."/>
            <person name="Hu B."/>
            <person name="Wang J."/>
            <person name="Zhu Y."/>
            <person name="Huang L."/>
            <person name="Du W."/>
            <person name="Huang Y."/>
        </authorList>
    </citation>
    <scope>NUCLEOTIDE SEQUENCE [LARGE SCALE GENOMIC DNA]</scope>
    <source>
        <strain evidence="4 5">IO3-P2-C2</strain>
    </source>
</reference>
<evidence type="ECO:0000259" key="3">
    <source>
        <dbReference type="PROSITE" id="PS51782"/>
    </source>
</evidence>
<dbReference type="InterPro" id="IPR010611">
    <property type="entry name" value="3D_dom"/>
</dbReference>
<dbReference type="CDD" id="cd00118">
    <property type="entry name" value="LysM"/>
    <property type="match status" value="2"/>
</dbReference>